<feature type="domain" description="YrdC-like" evidence="11">
    <location>
        <begin position="5"/>
        <end position="194"/>
    </location>
</feature>
<evidence type="ECO:0000313" key="13">
    <source>
        <dbReference type="Proteomes" id="UP001360424"/>
    </source>
</evidence>
<dbReference type="Proteomes" id="UP001360424">
    <property type="component" value="Chromosome"/>
</dbReference>
<accession>A0ABZ2GWV6</accession>
<name>A0ABZ2GWV6_9GAMM</name>
<keyword evidence="3 10" id="KW-0963">Cytoplasm</keyword>
<keyword evidence="6 10" id="KW-0548">Nucleotidyltransferase</keyword>
<evidence type="ECO:0000256" key="10">
    <source>
        <dbReference type="PIRNR" id="PIRNR004930"/>
    </source>
</evidence>
<comment type="subcellular location">
    <subcellularLocation>
        <location evidence="1 10">Cytoplasm</location>
    </subcellularLocation>
</comment>
<keyword evidence="8 10" id="KW-0067">ATP-binding</keyword>
<organism evidence="12 13">
    <name type="scientific">Candidatus Legionella polyplacis</name>
    <dbReference type="NCBI Taxonomy" id="2005262"/>
    <lineage>
        <taxon>Bacteria</taxon>
        <taxon>Pseudomonadati</taxon>
        <taxon>Pseudomonadota</taxon>
        <taxon>Gammaproteobacteria</taxon>
        <taxon>Legionellales</taxon>
        <taxon>Legionellaceae</taxon>
        <taxon>Legionella</taxon>
    </lineage>
</organism>
<dbReference type="GO" id="GO:0061710">
    <property type="term" value="F:L-threonylcarbamoyladenylate synthase"/>
    <property type="evidence" value="ECO:0007669"/>
    <property type="project" value="UniProtKB-EC"/>
</dbReference>
<evidence type="ECO:0000256" key="3">
    <source>
        <dbReference type="ARBA" id="ARBA00022490"/>
    </source>
</evidence>
<dbReference type="EMBL" id="CP135136">
    <property type="protein sequence ID" value="WWR11914.1"/>
    <property type="molecule type" value="Genomic_DNA"/>
</dbReference>
<dbReference type="InterPro" id="IPR010923">
    <property type="entry name" value="T(6)A37_SUA5"/>
</dbReference>
<dbReference type="RefSeq" id="WP_338521384.1">
    <property type="nucleotide sequence ID" value="NZ_CP135136.1"/>
</dbReference>
<dbReference type="Pfam" id="PF03481">
    <property type="entry name" value="Sua5_C"/>
    <property type="match status" value="1"/>
</dbReference>
<dbReference type="PANTHER" id="PTHR17490">
    <property type="entry name" value="SUA5"/>
    <property type="match status" value="1"/>
</dbReference>
<comment type="similarity">
    <text evidence="2 10">Belongs to the SUA5 family.</text>
</comment>
<dbReference type="Gene3D" id="3.90.870.10">
    <property type="entry name" value="DHBP synthase"/>
    <property type="match status" value="1"/>
</dbReference>
<evidence type="ECO:0000259" key="11">
    <source>
        <dbReference type="PROSITE" id="PS51163"/>
    </source>
</evidence>
<evidence type="ECO:0000256" key="7">
    <source>
        <dbReference type="ARBA" id="ARBA00022741"/>
    </source>
</evidence>
<sequence length="332" mass="38647">MSFITKNIKLAISYIKQGKIIAIPTETVYGLATNIYNIKSIKKIFSIKKRPFNYPLILHINKNWNIKQWISFIPRYVHTLTKNFWPGPLTLVMKAKPNTHINPLIISSTNTIALRCSSHPILYFILKELKMPLLITSANTFGKISPTTAKHTKEYLKNEKILILNGKRCSIGIESTVIDATKKNKLNILRLGAINSENIKNVLLKTKKTNKFYQKTQNKHITINSNQLNKNYLFNKPLYFFENINTIKNFYKKNQMPIYILAFSNIKFIPKTPLFYKFPNKIKQSTFEFYFQLRKAEKSIAKIIAIEMPPNTTKWETIKDRIKKISVPIESI</sequence>
<comment type="catalytic activity">
    <reaction evidence="9 10">
        <text>L-threonine + hydrogencarbonate + ATP = L-threonylcarbamoyladenylate + diphosphate + H2O</text>
        <dbReference type="Rhea" id="RHEA:36407"/>
        <dbReference type="ChEBI" id="CHEBI:15377"/>
        <dbReference type="ChEBI" id="CHEBI:17544"/>
        <dbReference type="ChEBI" id="CHEBI:30616"/>
        <dbReference type="ChEBI" id="CHEBI:33019"/>
        <dbReference type="ChEBI" id="CHEBI:57926"/>
        <dbReference type="ChEBI" id="CHEBI:73682"/>
        <dbReference type="EC" id="2.7.7.87"/>
    </reaction>
</comment>
<proteinExistence type="inferred from homology"/>
<dbReference type="PIRSF" id="PIRSF004930">
    <property type="entry name" value="Tln_factor_SUA5"/>
    <property type="match status" value="1"/>
</dbReference>
<evidence type="ECO:0000256" key="1">
    <source>
        <dbReference type="ARBA" id="ARBA00004496"/>
    </source>
</evidence>
<keyword evidence="5 10" id="KW-0819">tRNA processing</keyword>
<reference evidence="12" key="1">
    <citation type="submission" date="2023-09" db="EMBL/GenBank/DDBJ databases">
        <title>Genomes of two closely related lineages of the louse Polyplax serrata with different host specificities.</title>
        <authorList>
            <person name="Martinu J."/>
            <person name="Tarabai H."/>
            <person name="Stefka J."/>
            <person name="Hypsa V."/>
        </authorList>
    </citation>
    <scope>NUCLEOTIDE SEQUENCE [LARGE SCALE GENOMIC DNA]</scope>
    <source>
        <strain evidence="12">HR10_N</strain>
    </source>
</reference>
<dbReference type="PANTHER" id="PTHR17490:SF16">
    <property type="entry name" value="THREONYLCARBAMOYL-AMP SYNTHASE"/>
    <property type="match status" value="1"/>
</dbReference>
<evidence type="ECO:0000256" key="6">
    <source>
        <dbReference type="ARBA" id="ARBA00022695"/>
    </source>
</evidence>
<dbReference type="InterPro" id="IPR005145">
    <property type="entry name" value="Sua5_C"/>
</dbReference>
<dbReference type="InterPro" id="IPR050156">
    <property type="entry name" value="TC-AMP_synthase_SUA5"/>
</dbReference>
<dbReference type="InterPro" id="IPR006070">
    <property type="entry name" value="Sua5-like_dom"/>
</dbReference>
<dbReference type="InterPro" id="IPR017945">
    <property type="entry name" value="DHBP_synth_RibB-like_a/b_dom"/>
</dbReference>
<evidence type="ECO:0000313" key="12">
    <source>
        <dbReference type="EMBL" id="WWR11914.1"/>
    </source>
</evidence>
<keyword evidence="4 10" id="KW-0808">Transferase</keyword>
<keyword evidence="7 10" id="KW-0547">Nucleotide-binding</keyword>
<evidence type="ECO:0000256" key="2">
    <source>
        <dbReference type="ARBA" id="ARBA00007663"/>
    </source>
</evidence>
<dbReference type="NCBIfam" id="TIGR00057">
    <property type="entry name" value="L-threonylcarbamoyladenylate synthase"/>
    <property type="match status" value="1"/>
</dbReference>
<dbReference type="EC" id="2.7.7.87" evidence="10"/>
<dbReference type="Pfam" id="PF01300">
    <property type="entry name" value="Sua5_yciO_yrdC"/>
    <property type="match status" value="1"/>
</dbReference>
<dbReference type="SUPFAM" id="SSF55821">
    <property type="entry name" value="YrdC/RibB"/>
    <property type="match status" value="1"/>
</dbReference>
<dbReference type="PROSITE" id="PS51163">
    <property type="entry name" value="YRDC"/>
    <property type="match status" value="1"/>
</dbReference>
<protein>
    <recommendedName>
        <fullName evidence="10">Threonylcarbamoyl-AMP synthase</fullName>
        <shortName evidence="10">TC-AMP synthase</shortName>
        <ecNumber evidence="10">2.7.7.87</ecNumber>
    </recommendedName>
    <alternativeName>
        <fullName evidence="10">L-threonylcarbamoyladenylate synthase</fullName>
    </alternativeName>
</protein>
<evidence type="ECO:0000256" key="5">
    <source>
        <dbReference type="ARBA" id="ARBA00022694"/>
    </source>
</evidence>
<keyword evidence="13" id="KW-1185">Reference proteome</keyword>
<evidence type="ECO:0000256" key="4">
    <source>
        <dbReference type="ARBA" id="ARBA00022679"/>
    </source>
</evidence>
<evidence type="ECO:0000256" key="9">
    <source>
        <dbReference type="ARBA" id="ARBA00048366"/>
    </source>
</evidence>
<comment type="function">
    <text evidence="10">Required for the formation of a threonylcarbamoyl group on adenosine at position 37 (t(6)A37) in tRNAs that read codons beginning with adenine.</text>
</comment>
<evidence type="ECO:0000256" key="8">
    <source>
        <dbReference type="ARBA" id="ARBA00022840"/>
    </source>
</evidence>
<gene>
    <name evidence="12" type="ORF">RQL38_01990</name>
</gene>